<feature type="transmembrane region" description="Helical" evidence="5">
    <location>
        <begin position="83"/>
        <end position="103"/>
    </location>
</feature>
<evidence type="ECO:0000256" key="2">
    <source>
        <dbReference type="ARBA" id="ARBA00022692"/>
    </source>
</evidence>
<protein>
    <submittedName>
        <fullName evidence="6">MFS transporter</fullName>
    </submittedName>
</protein>
<dbReference type="InterPro" id="IPR036259">
    <property type="entry name" value="MFS_trans_sf"/>
</dbReference>
<reference evidence="6 7" key="1">
    <citation type="submission" date="2019-04" db="EMBL/GenBank/DDBJ databases">
        <title>Three New Species of Nocardioides, Nocardioides euryhalodurans sp. nov., Nocardioides seonyuensis sp. nov. and Nocardioides eburneoflavus sp. nov. Isolated from Soil.</title>
        <authorList>
            <person name="Roh S.G."/>
            <person name="Lee C."/>
            <person name="Kim M.-K."/>
            <person name="Kim S.B."/>
        </authorList>
    </citation>
    <scope>NUCLEOTIDE SEQUENCE [LARGE SCALE GENOMIC DNA]</scope>
    <source>
        <strain evidence="6 7">MMS17-SY213</strain>
    </source>
</reference>
<proteinExistence type="predicted"/>
<dbReference type="SUPFAM" id="SSF103473">
    <property type="entry name" value="MFS general substrate transporter"/>
    <property type="match status" value="1"/>
</dbReference>
<dbReference type="EMBL" id="SRRO01000001">
    <property type="protein sequence ID" value="TGN65735.1"/>
    <property type="molecule type" value="Genomic_DNA"/>
</dbReference>
<keyword evidence="4 5" id="KW-0472">Membrane</keyword>
<dbReference type="GO" id="GO:0022857">
    <property type="term" value="F:transmembrane transporter activity"/>
    <property type="evidence" value="ECO:0007669"/>
    <property type="project" value="InterPro"/>
</dbReference>
<evidence type="ECO:0000313" key="7">
    <source>
        <dbReference type="Proteomes" id="UP000297496"/>
    </source>
</evidence>
<evidence type="ECO:0000256" key="4">
    <source>
        <dbReference type="ARBA" id="ARBA00023136"/>
    </source>
</evidence>
<dbReference type="GO" id="GO:0016020">
    <property type="term" value="C:membrane"/>
    <property type="evidence" value="ECO:0007669"/>
    <property type="project" value="UniProtKB-SubCell"/>
</dbReference>
<gene>
    <name evidence="6" type="ORF">EXE59_18570</name>
</gene>
<keyword evidence="3 5" id="KW-1133">Transmembrane helix</keyword>
<dbReference type="PANTHER" id="PTHR42718:SF49">
    <property type="entry name" value="EXPORT PROTEIN"/>
    <property type="match status" value="1"/>
</dbReference>
<sequence length="129" mass="13557">MPDWRRHADQPAAGCAYAFPQQRTRHSHGVLTRAAASSTTTGEPHCQQKARGPAIWGAIGCLGIAVGVALGGVLTTWTSWEAIFWINVPIGVLVIAATLQVVAKDHKGPASLAQFDVPGAWSASDHSPP</sequence>
<comment type="subcellular location">
    <subcellularLocation>
        <location evidence="1">Membrane</location>
        <topology evidence="1">Multi-pass membrane protein</topology>
    </subcellularLocation>
</comment>
<dbReference type="PANTHER" id="PTHR42718">
    <property type="entry name" value="MAJOR FACILITATOR SUPERFAMILY MULTIDRUG TRANSPORTER MFSC"/>
    <property type="match status" value="1"/>
</dbReference>
<comment type="caution">
    <text evidence="6">The sequence shown here is derived from an EMBL/GenBank/DDBJ whole genome shotgun (WGS) entry which is preliminary data.</text>
</comment>
<dbReference type="Pfam" id="PF07690">
    <property type="entry name" value="MFS_1"/>
    <property type="match status" value="1"/>
</dbReference>
<organism evidence="6 7">
    <name type="scientific">Nocardioides eburneiflavus</name>
    <dbReference type="NCBI Taxonomy" id="2518372"/>
    <lineage>
        <taxon>Bacteria</taxon>
        <taxon>Bacillati</taxon>
        <taxon>Actinomycetota</taxon>
        <taxon>Actinomycetes</taxon>
        <taxon>Propionibacteriales</taxon>
        <taxon>Nocardioidaceae</taxon>
        <taxon>Nocardioides</taxon>
    </lineage>
</organism>
<keyword evidence="7" id="KW-1185">Reference proteome</keyword>
<dbReference type="InterPro" id="IPR011701">
    <property type="entry name" value="MFS"/>
</dbReference>
<dbReference type="Proteomes" id="UP000297496">
    <property type="component" value="Unassembled WGS sequence"/>
</dbReference>
<keyword evidence="2 5" id="KW-0812">Transmembrane</keyword>
<dbReference type="Gene3D" id="1.20.1720.10">
    <property type="entry name" value="Multidrug resistance protein D"/>
    <property type="match status" value="1"/>
</dbReference>
<dbReference type="AlphaFoldDB" id="A0A4Z1CGT6"/>
<evidence type="ECO:0000313" key="6">
    <source>
        <dbReference type="EMBL" id="TGN65735.1"/>
    </source>
</evidence>
<accession>A0A4Z1CGT6</accession>
<evidence type="ECO:0000256" key="1">
    <source>
        <dbReference type="ARBA" id="ARBA00004141"/>
    </source>
</evidence>
<name>A0A4Z1CGT6_9ACTN</name>
<evidence type="ECO:0000256" key="5">
    <source>
        <dbReference type="SAM" id="Phobius"/>
    </source>
</evidence>
<feature type="transmembrane region" description="Helical" evidence="5">
    <location>
        <begin position="54"/>
        <end position="77"/>
    </location>
</feature>
<dbReference type="OrthoDB" id="7375466at2"/>
<evidence type="ECO:0000256" key="3">
    <source>
        <dbReference type="ARBA" id="ARBA00022989"/>
    </source>
</evidence>